<dbReference type="PANTHER" id="PTHR31740">
    <property type="entry name" value="CENTROMERE PROTEIN L"/>
    <property type="match status" value="1"/>
</dbReference>
<evidence type="ECO:0000256" key="6">
    <source>
        <dbReference type="ARBA" id="ARBA00023328"/>
    </source>
</evidence>
<dbReference type="STRING" id="90262.A0A1X2IB11"/>
<dbReference type="InterPro" id="IPR025204">
    <property type="entry name" value="CENP-L"/>
</dbReference>
<dbReference type="OrthoDB" id="8864979at2759"/>
<evidence type="ECO:0000256" key="5">
    <source>
        <dbReference type="ARBA" id="ARBA00023242"/>
    </source>
</evidence>
<keyword evidence="5" id="KW-0539">Nucleus</keyword>
<comment type="similarity">
    <text evidence="3">Belongs to the CENP-L/IML3 family.</text>
</comment>
<protein>
    <recommendedName>
        <fullName evidence="9">Centromere protein L</fullName>
    </recommendedName>
</protein>
<dbReference type="GO" id="GO:0005634">
    <property type="term" value="C:nucleus"/>
    <property type="evidence" value="ECO:0007669"/>
    <property type="project" value="UniProtKB-SubCell"/>
</dbReference>
<keyword evidence="4" id="KW-0158">Chromosome</keyword>
<comment type="subcellular location">
    <subcellularLocation>
        <location evidence="2">Chromosome</location>
        <location evidence="2">Centromere</location>
    </subcellularLocation>
    <subcellularLocation>
        <location evidence="1">Nucleus</location>
    </subcellularLocation>
</comment>
<dbReference type="AlphaFoldDB" id="A0A1X2IB11"/>
<name>A0A1X2IB11_9FUNG</name>
<keyword evidence="8" id="KW-1185">Reference proteome</keyword>
<reference evidence="7 8" key="1">
    <citation type="submission" date="2016-07" db="EMBL/GenBank/DDBJ databases">
        <title>Pervasive Adenine N6-methylation of Active Genes in Fungi.</title>
        <authorList>
            <consortium name="DOE Joint Genome Institute"/>
            <person name="Mondo S.J."/>
            <person name="Dannebaum R.O."/>
            <person name="Kuo R.C."/>
            <person name="Labutti K."/>
            <person name="Haridas S."/>
            <person name="Kuo A."/>
            <person name="Salamov A."/>
            <person name="Ahrendt S.R."/>
            <person name="Lipzen A."/>
            <person name="Sullivan W."/>
            <person name="Andreopoulos W.B."/>
            <person name="Clum A."/>
            <person name="Lindquist E."/>
            <person name="Daum C."/>
            <person name="Ramamoorthy G.K."/>
            <person name="Gryganskyi A."/>
            <person name="Culley D."/>
            <person name="Magnuson J.K."/>
            <person name="James T.Y."/>
            <person name="O'Malley M.A."/>
            <person name="Stajich J.E."/>
            <person name="Spatafora J.W."/>
            <person name="Visel A."/>
            <person name="Grigoriev I.V."/>
        </authorList>
    </citation>
    <scope>NUCLEOTIDE SEQUENCE [LARGE SCALE GENOMIC DNA]</scope>
    <source>
        <strain evidence="7 8">NRRL 1336</strain>
    </source>
</reference>
<evidence type="ECO:0000256" key="1">
    <source>
        <dbReference type="ARBA" id="ARBA00004123"/>
    </source>
</evidence>
<gene>
    <name evidence="7" type="ORF">BCR42DRAFT_493585</name>
</gene>
<evidence type="ECO:0000256" key="4">
    <source>
        <dbReference type="ARBA" id="ARBA00022454"/>
    </source>
</evidence>
<organism evidence="7 8">
    <name type="scientific">Absidia repens</name>
    <dbReference type="NCBI Taxonomy" id="90262"/>
    <lineage>
        <taxon>Eukaryota</taxon>
        <taxon>Fungi</taxon>
        <taxon>Fungi incertae sedis</taxon>
        <taxon>Mucoromycota</taxon>
        <taxon>Mucoromycotina</taxon>
        <taxon>Mucoromycetes</taxon>
        <taxon>Mucorales</taxon>
        <taxon>Cunninghamellaceae</taxon>
        <taxon>Absidia</taxon>
    </lineage>
</organism>
<keyword evidence="6" id="KW-0137">Centromere</keyword>
<accession>A0A1X2IB11</accession>
<comment type="caution">
    <text evidence="7">The sequence shown here is derived from an EMBL/GenBank/DDBJ whole genome shotgun (WGS) entry which is preliminary data.</text>
</comment>
<evidence type="ECO:0008006" key="9">
    <source>
        <dbReference type="Google" id="ProtNLM"/>
    </source>
</evidence>
<evidence type="ECO:0000256" key="2">
    <source>
        <dbReference type="ARBA" id="ARBA00004584"/>
    </source>
</evidence>
<evidence type="ECO:0000313" key="8">
    <source>
        <dbReference type="Proteomes" id="UP000193560"/>
    </source>
</evidence>
<proteinExistence type="inferred from homology"/>
<dbReference type="GO" id="GO:0000775">
    <property type="term" value="C:chromosome, centromeric region"/>
    <property type="evidence" value="ECO:0007669"/>
    <property type="project" value="UniProtKB-SubCell"/>
</dbReference>
<evidence type="ECO:0000256" key="3">
    <source>
        <dbReference type="ARBA" id="ARBA00011060"/>
    </source>
</evidence>
<dbReference type="Proteomes" id="UP000193560">
    <property type="component" value="Unassembled WGS sequence"/>
</dbReference>
<sequence>MDLEPKTDRDQFGKLLGQTYRLWRATPLVGFSSKTRHELVKSLRLHLMEDLSYEVNDGYTGSTPDKHTIMDASLTALRLNDWDKVNNSSEALELQLKIWYSDLKYPSRYKIFFLPATLARGDDEVMKGAVDYPLVLVNIRNSKLWESIRQWLEKDFACDISMFHVSGSVLTALGNWWTGSLNKIYDYEMDPSHAQNKCLELSYHIPFTKNLDDISLTITMNQLRKMHNIIQDTGLTMMDLIQEHVYKTLRIKVDQFVLSCVGTPVAYVSNKSQLKLLEKGGSRTQYLEFLSELCDLAVTTL</sequence>
<evidence type="ECO:0000313" key="7">
    <source>
        <dbReference type="EMBL" id="ORZ12867.1"/>
    </source>
</evidence>
<dbReference type="Pfam" id="PF13092">
    <property type="entry name" value="CENP-L"/>
    <property type="match status" value="1"/>
</dbReference>
<dbReference type="EMBL" id="MCGE01000018">
    <property type="protein sequence ID" value="ORZ12867.1"/>
    <property type="molecule type" value="Genomic_DNA"/>
</dbReference>
<dbReference type="PANTHER" id="PTHR31740:SF2">
    <property type="entry name" value="CENTROMERE PROTEIN L"/>
    <property type="match status" value="1"/>
</dbReference>